<evidence type="ECO:0000256" key="7">
    <source>
        <dbReference type="ARBA" id="ARBA00023136"/>
    </source>
</evidence>
<reference evidence="10 11" key="1">
    <citation type="submission" date="2024-09" db="EMBL/GenBank/DDBJ databases">
        <title>Paenibacillus zeirhizospherea sp. nov., isolated from surface of the maize (Zea mays) roots in a horticulture field, Hungary.</title>
        <authorList>
            <person name="Marton D."/>
            <person name="Farkas M."/>
            <person name="Bedics A."/>
            <person name="Toth E."/>
            <person name="Tancsics A."/>
            <person name="Boka K."/>
            <person name="Marati G."/>
            <person name="Kriszt B."/>
            <person name="Cserhati M."/>
        </authorList>
    </citation>
    <scope>NUCLEOTIDE SEQUENCE [LARGE SCALE GENOMIC DNA]</scope>
    <source>
        <strain evidence="10 11">JCM 18446</strain>
    </source>
</reference>
<evidence type="ECO:0000256" key="3">
    <source>
        <dbReference type="ARBA" id="ARBA00022475"/>
    </source>
</evidence>
<dbReference type="PANTHER" id="PTHR43357">
    <property type="entry name" value="INNER MEMBRANE ABC TRANSPORTER PERMEASE PROTEIN YDCV"/>
    <property type="match status" value="1"/>
</dbReference>
<accession>A0ABV5BY01</accession>
<evidence type="ECO:0000313" key="10">
    <source>
        <dbReference type="EMBL" id="MFB5760161.1"/>
    </source>
</evidence>
<feature type="transmembrane region" description="Helical" evidence="8">
    <location>
        <begin position="300"/>
        <end position="328"/>
    </location>
</feature>
<dbReference type="InterPro" id="IPR035906">
    <property type="entry name" value="MetI-like_sf"/>
</dbReference>
<feature type="transmembrane region" description="Helical" evidence="8">
    <location>
        <begin position="107"/>
        <end position="127"/>
    </location>
</feature>
<feature type="transmembrane region" description="Helical" evidence="8">
    <location>
        <begin position="12"/>
        <end position="33"/>
    </location>
</feature>
<keyword evidence="3" id="KW-1003">Cell membrane</keyword>
<gene>
    <name evidence="10" type="ORF">ACE5LO_07115</name>
</gene>
<keyword evidence="4" id="KW-0997">Cell inner membrane</keyword>
<evidence type="ECO:0000256" key="2">
    <source>
        <dbReference type="ARBA" id="ARBA00022448"/>
    </source>
</evidence>
<dbReference type="Gene3D" id="1.10.3720.10">
    <property type="entry name" value="MetI-like"/>
    <property type="match status" value="2"/>
</dbReference>
<proteinExistence type="inferred from homology"/>
<dbReference type="SUPFAM" id="SSF161098">
    <property type="entry name" value="MetI-like"/>
    <property type="match status" value="2"/>
</dbReference>
<dbReference type="PANTHER" id="PTHR43357:SF4">
    <property type="entry name" value="INNER MEMBRANE ABC TRANSPORTER PERMEASE PROTEIN YDCV"/>
    <property type="match status" value="1"/>
</dbReference>
<feature type="transmembrane region" description="Helical" evidence="8">
    <location>
        <begin position="541"/>
        <end position="562"/>
    </location>
</feature>
<feature type="transmembrane region" description="Helical" evidence="8">
    <location>
        <begin position="403"/>
        <end position="421"/>
    </location>
</feature>
<protein>
    <submittedName>
        <fullName evidence="10">ABC transporter permease</fullName>
    </submittedName>
</protein>
<dbReference type="Proteomes" id="UP001580430">
    <property type="component" value="Unassembled WGS sequence"/>
</dbReference>
<keyword evidence="5 8" id="KW-0812">Transmembrane</keyword>
<feature type="transmembrane region" description="Helical" evidence="8">
    <location>
        <begin position="195"/>
        <end position="217"/>
    </location>
</feature>
<organism evidence="10 11">
    <name type="scientific">Paenibacillus medicaginis</name>
    <dbReference type="NCBI Taxonomy" id="1470560"/>
    <lineage>
        <taxon>Bacteria</taxon>
        <taxon>Bacillati</taxon>
        <taxon>Bacillota</taxon>
        <taxon>Bacilli</taxon>
        <taxon>Bacillales</taxon>
        <taxon>Paenibacillaceae</taxon>
        <taxon>Paenibacillus</taxon>
    </lineage>
</organism>
<sequence>MINNMEKWLLRIGPGGLVLRAGLLWVIVALLIYPNLNMITGIFYDDGHFSAEIIRKLFSSERAMHSLVNSFILAISMIVTVNIVGILLVLFTEYLDIKGASFLKLGYLSTLVYGGIVLSTGYKFVYGDNGIVTNLLLKFFPGMNPEWFTGYGAVLFVMTFACTSNHIIFLTNAIRGIDYQTIEAAKNMGASSLKIFMRVVLPALKPTLFAVTILTFITGLDAMSAPLVLGGPGFQTINPVIMTFAKSSYSQDVAALLAVILGIATVVLLAIMNRFEKNGNYISVSKVKSKIQKQKITNPALNIAAHALAYVLFLIYAVPIVLVILYSFSSSQAIRSGVLNLNELTLSNYLTIFTSSEAFRPFAISMIYSLAAAILVVILALIASRIVHTDKRKITMVYEYGMMIPWLLPGTLIALGLMTTYNSPKFMMFNQVLIGTGAIMLIAYIIVKIPFSLRMIKSSFASVDTSLEEAARSMGASSLYTMLKVILPVILPTLLSVMTLNFNSLLSEYDLTVLLYHPLMQPLGPVIKAASDESASVNAQAMLFVYSVLLMLISSLALWLVYGNKLSFKKRKL</sequence>
<dbReference type="EMBL" id="JBHIRY010000005">
    <property type="protein sequence ID" value="MFB5760161.1"/>
    <property type="molecule type" value="Genomic_DNA"/>
</dbReference>
<feature type="domain" description="ABC transmembrane type-1" evidence="9">
    <location>
        <begin position="362"/>
        <end position="561"/>
    </location>
</feature>
<feature type="transmembrane region" description="Helical" evidence="8">
    <location>
        <begin position="253"/>
        <end position="272"/>
    </location>
</feature>
<evidence type="ECO:0000259" key="9">
    <source>
        <dbReference type="PROSITE" id="PS50928"/>
    </source>
</evidence>
<feature type="transmembrane region" description="Helical" evidence="8">
    <location>
        <begin position="482"/>
        <end position="502"/>
    </location>
</feature>
<dbReference type="RefSeq" id="WP_375519339.1">
    <property type="nucleotide sequence ID" value="NZ_JBHIRY010000005.1"/>
</dbReference>
<dbReference type="Pfam" id="PF00528">
    <property type="entry name" value="BPD_transp_1"/>
    <property type="match status" value="2"/>
</dbReference>
<feature type="transmembrane region" description="Helical" evidence="8">
    <location>
        <begin position="427"/>
        <end position="447"/>
    </location>
</feature>
<feature type="transmembrane region" description="Helical" evidence="8">
    <location>
        <begin position="71"/>
        <end position="95"/>
    </location>
</feature>
<keyword evidence="6 8" id="KW-1133">Transmembrane helix</keyword>
<dbReference type="CDD" id="cd06261">
    <property type="entry name" value="TM_PBP2"/>
    <property type="match status" value="2"/>
</dbReference>
<keyword evidence="11" id="KW-1185">Reference proteome</keyword>
<comment type="similarity">
    <text evidence="8">Belongs to the binding-protein-dependent transport system permease family.</text>
</comment>
<name>A0ABV5BY01_9BACL</name>
<dbReference type="PROSITE" id="PS50928">
    <property type="entry name" value="ABC_TM1"/>
    <property type="match status" value="2"/>
</dbReference>
<keyword evidence="2 8" id="KW-0813">Transport</keyword>
<evidence type="ECO:0000256" key="1">
    <source>
        <dbReference type="ARBA" id="ARBA00004429"/>
    </source>
</evidence>
<evidence type="ECO:0000256" key="5">
    <source>
        <dbReference type="ARBA" id="ARBA00022692"/>
    </source>
</evidence>
<comment type="subcellular location">
    <subcellularLocation>
        <location evidence="1">Cell inner membrane</location>
        <topology evidence="1">Multi-pass membrane protein</topology>
    </subcellularLocation>
    <subcellularLocation>
        <location evidence="8">Cell membrane</location>
        <topology evidence="8">Multi-pass membrane protein</topology>
    </subcellularLocation>
</comment>
<feature type="transmembrane region" description="Helical" evidence="8">
    <location>
        <begin position="362"/>
        <end position="382"/>
    </location>
</feature>
<evidence type="ECO:0000313" key="11">
    <source>
        <dbReference type="Proteomes" id="UP001580430"/>
    </source>
</evidence>
<keyword evidence="7 8" id="KW-0472">Membrane</keyword>
<dbReference type="InterPro" id="IPR000515">
    <property type="entry name" value="MetI-like"/>
</dbReference>
<evidence type="ECO:0000256" key="6">
    <source>
        <dbReference type="ARBA" id="ARBA00022989"/>
    </source>
</evidence>
<evidence type="ECO:0000256" key="4">
    <source>
        <dbReference type="ARBA" id="ARBA00022519"/>
    </source>
</evidence>
<comment type="caution">
    <text evidence="10">The sequence shown here is derived from an EMBL/GenBank/DDBJ whole genome shotgun (WGS) entry which is preliminary data.</text>
</comment>
<evidence type="ECO:0000256" key="8">
    <source>
        <dbReference type="RuleBase" id="RU363032"/>
    </source>
</evidence>
<feature type="transmembrane region" description="Helical" evidence="8">
    <location>
        <begin position="147"/>
        <end position="174"/>
    </location>
</feature>
<feature type="domain" description="ABC transmembrane type-1" evidence="9">
    <location>
        <begin position="67"/>
        <end position="272"/>
    </location>
</feature>